<dbReference type="Pfam" id="PF13649">
    <property type="entry name" value="Methyltransf_25"/>
    <property type="match status" value="1"/>
</dbReference>
<gene>
    <name evidence="2" type="ORF">NXT3_CH03086</name>
</gene>
<dbReference type="SUPFAM" id="SSF53335">
    <property type="entry name" value="S-adenosyl-L-methionine-dependent methyltransferases"/>
    <property type="match status" value="1"/>
</dbReference>
<dbReference type="InterPro" id="IPR029063">
    <property type="entry name" value="SAM-dependent_MTases_sf"/>
</dbReference>
<organism evidence="2 3">
    <name type="scientific">Rhizobium fredii</name>
    <name type="common">Sinorhizobium fredii</name>
    <dbReference type="NCBI Taxonomy" id="380"/>
    <lineage>
        <taxon>Bacteria</taxon>
        <taxon>Pseudomonadati</taxon>
        <taxon>Pseudomonadota</taxon>
        <taxon>Alphaproteobacteria</taxon>
        <taxon>Hyphomicrobiales</taxon>
        <taxon>Rhizobiaceae</taxon>
        <taxon>Sinorhizobium/Ensifer group</taxon>
        <taxon>Sinorhizobium</taxon>
    </lineage>
</organism>
<reference evidence="2 3" key="1">
    <citation type="submission" date="2017-10" db="EMBL/GenBank/DDBJ databases">
        <title>Analysis of the genome sequences of Rhizobium populations associated to common bean (phaseolus vulgaris).</title>
        <authorList>
            <person name="Bustos P."/>
            <person name="Santamaria R.I."/>
            <person name="Miranda-Sanchez F."/>
            <person name="Perez-Carrascal O."/>
            <person name="Juarez S."/>
            <person name="Lozano L."/>
            <person name="Martinez-Flores I."/>
            <person name="Vinuesa P."/>
            <person name="Martinez-Romero E."/>
            <person name="Cevallos M.A."/>
            <person name="Romero D."/>
            <person name="Davila G."/>
            <person name="Gonzalez V."/>
        </authorList>
    </citation>
    <scope>NUCLEOTIDE SEQUENCE [LARGE SCALE GENOMIC DNA]</scope>
    <source>
        <strain evidence="2 3">NXT3</strain>
    </source>
</reference>
<proteinExistence type="predicted"/>
<evidence type="ECO:0000313" key="2">
    <source>
        <dbReference type="EMBL" id="AUX77632.1"/>
    </source>
</evidence>
<dbReference type="CDD" id="cd02440">
    <property type="entry name" value="AdoMet_MTases"/>
    <property type="match status" value="1"/>
</dbReference>
<evidence type="ECO:0000313" key="3">
    <source>
        <dbReference type="Proteomes" id="UP000239340"/>
    </source>
</evidence>
<dbReference type="AlphaFoldDB" id="A0A2L0H8Y0"/>
<feature type="domain" description="Methyltransferase" evidence="1">
    <location>
        <begin position="20"/>
        <end position="117"/>
    </location>
</feature>
<name>A0A2L0H8Y0_RHIFR</name>
<protein>
    <recommendedName>
        <fullName evidence="1">Methyltransferase domain-containing protein</fullName>
    </recommendedName>
</protein>
<evidence type="ECO:0000259" key="1">
    <source>
        <dbReference type="Pfam" id="PF13649"/>
    </source>
</evidence>
<dbReference type="EMBL" id="CP024307">
    <property type="protein sequence ID" value="AUX77632.1"/>
    <property type="molecule type" value="Genomic_DNA"/>
</dbReference>
<dbReference type="InterPro" id="IPR041698">
    <property type="entry name" value="Methyltransf_25"/>
</dbReference>
<sequence length="173" mass="18845">MRDRIGWAVEMLAPEASECILEIGCGHGLAATMVCDRLVDGRLLAIDRSAAMIEAARRRNAAFVADGRAEFVVAELARAEFGSAVFDKAFALRVGIFARGNPERELAVLARHLSPFGRLFLFHDEPSRTANDLVPRLEAGVCRSGWTVEARATHRVRGCDVACVVARHPDFAA</sequence>
<accession>A0A2L0H8Y0</accession>
<dbReference type="Proteomes" id="UP000239340">
    <property type="component" value="Chromosome"/>
</dbReference>
<dbReference type="RefSeq" id="WP_104839669.1">
    <property type="nucleotide sequence ID" value="NZ_CP024307.1"/>
</dbReference>
<dbReference type="Gene3D" id="3.40.50.150">
    <property type="entry name" value="Vaccinia Virus protein VP39"/>
    <property type="match status" value="1"/>
</dbReference>